<comment type="subcellular location">
    <subcellularLocation>
        <location evidence="1 4">Bacterial flagellum basal body</location>
    </subcellularLocation>
</comment>
<dbReference type="PANTHER" id="PTHR34653:SF1">
    <property type="entry name" value="FLAGELLAR HOOK-BASAL BODY COMPLEX PROTEIN FLIE"/>
    <property type="match status" value="1"/>
</dbReference>
<evidence type="ECO:0000256" key="1">
    <source>
        <dbReference type="ARBA" id="ARBA00004117"/>
    </source>
</evidence>
<sequence length="131" mass="14119">MTSPLRLPPITPPPLPSFVQARPGTLPGTATTSGDRGFSLDLAHAHPAHSSQQSRSVLVERVADALTNQVNEVAAMQTQASSLARAHGTSVGRNQTELLSSAQKADLAFHLLMEIRNKLMDAYREVQQIQI</sequence>
<evidence type="ECO:0000313" key="6">
    <source>
        <dbReference type="EMBL" id="TWU10732.1"/>
    </source>
</evidence>
<comment type="similarity">
    <text evidence="2 4">Belongs to the FliE family.</text>
</comment>
<gene>
    <name evidence="4" type="primary">fliE</name>
    <name evidence="6" type="ORF">Poly21_46380</name>
</gene>
<keyword evidence="3 4" id="KW-0975">Bacterial flagellum</keyword>
<dbReference type="Proteomes" id="UP000319908">
    <property type="component" value="Unassembled WGS sequence"/>
</dbReference>
<protein>
    <recommendedName>
        <fullName evidence="4">Flagellar hook-basal body complex protein FliE</fullName>
    </recommendedName>
</protein>
<keyword evidence="6" id="KW-0969">Cilium</keyword>
<dbReference type="AlphaFoldDB" id="A0A5C6BGA3"/>
<evidence type="ECO:0000313" key="7">
    <source>
        <dbReference type="Proteomes" id="UP000319908"/>
    </source>
</evidence>
<dbReference type="EMBL" id="SJPU01000003">
    <property type="protein sequence ID" value="TWU10732.1"/>
    <property type="molecule type" value="Genomic_DNA"/>
</dbReference>
<organism evidence="6 7">
    <name type="scientific">Allorhodopirellula heiligendammensis</name>
    <dbReference type="NCBI Taxonomy" id="2714739"/>
    <lineage>
        <taxon>Bacteria</taxon>
        <taxon>Pseudomonadati</taxon>
        <taxon>Planctomycetota</taxon>
        <taxon>Planctomycetia</taxon>
        <taxon>Pirellulales</taxon>
        <taxon>Pirellulaceae</taxon>
        <taxon>Allorhodopirellula</taxon>
    </lineage>
</organism>
<feature type="compositionally biased region" description="Pro residues" evidence="5">
    <location>
        <begin position="1"/>
        <end position="16"/>
    </location>
</feature>
<evidence type="ECO:0000256" key="3">
    <source>
        <dbReference type="ARBA" id="ARBA00023143"/>
    </source>
</evidence>
<keyword evidence="6" id="KW-0282">Flagellum</keyword>
<keyword evidence="7" id="KW-1185">Reference proteome</keyword>
<dbReference type="GO" id="GO:0003774">
    <property type="term" value="F:cytoskeletal motor activity"/>
    <property type="evidence" value="ECO:0007669"/>
    <property type="project" value="InterPro"/>
</dbReference>
<comment type="caution">
    <text evidence="6">The sequence shown here is derived from an EMBL/GenBank/DDBJ whole genome shotgun (WGS) entry which is preliminary data.</text>
</comment>
<dbReference type="GO" id="GO:0005198">
    <property type="term" value="F:structural molecule activity"/>
    <property type="evidence" value="ECO:0007669"/>
    <property type="project" value="InterPro"/>
</dbReference>
<evidence type="ECO:0000256" key="4">
    <source>
        <dbReference type="HAMAP-Rule" id="MF_00724"/>
    </source>
</evidence>
<evidence type="ECO:0000256" key="5">
    <source>
        <dbReference type="SAM" id="MobiDB-lite"/>
    </source>
</evidence>
<keyword evidence="6" id="KW-0966">Cell projection</keyword>
<dbReference type="Pfam" id="PF02049">
    <property type="entry name" value="FliE"/>
    <property type="match status" value="1"/>
</dbReference>
<dbReference type="PANTHER" id="PTHR34653">
    <property type="match status" value="1"/>
</dbReference>
<name>A0A5C6BGA3_9BACT</name>
<dbReference type="OrthoDB" id="285952at2"/>
<reference evidence="6 7" key="1">
    <citation type="journal article" date="2020" name="Antonie Van Leeuwenhoek">
        <title>Rhodopirellula heiligendammensis sp. nov., Rhodopirellula pilleata sp. nov., and Rhodopirellula solitaria sp. nov. isolated from natural or artificial marine surfaces in Northern Germany and California, USA, and emended description of the genus Rhodopirellula.</title>
        <authorList>
            <person name="Kallscheuer N."/>
            <person name="Wiegand S."/>
            <person name="Jogler M."/>
            <person name="Boedeker C."/>
            <person name="Peeters S.H."/>
            <person name="Rast P."/>
            <person name="Heuer A."/>
            <person name="Jetten M.S.M."/>
            <person name="Rohde M."/>
            <person name="Jogler C."/>
        </authorList>
    </citation>
    <scope>NUCLEOTIDE SEQUENCE [LARGE SCALE GENOMIC DNA]</scope>
    <source>
        <strain evidence="6 7">Poly21</strain>
    </source>
</reference>
<dbReference type="HAMAP" id="MF_00724">
    <property type="entry name" value="FliE"/>
    <property type="match status" value="1"/>
</dbReference>
<proteinExistence type="inferred from homology"/>
<dbReference type="GO" id="GO:0009425">
    <property type="term" value="C:bacterial-type flagellum basal body"/>
    <property type="evidence" value="ECO:0007669"/>
    <property type="project" value="UniProtKB-SubCell"/>
</dbReference>
<accession>A0A5C6BGA3</accession>
<evidence type="ECO:0000256" key="2">
    <source>
        <dbReference type="ARBA" id="ARBA00009272"/>
    </source>
</evidence>
<dbReference type="RefSeq" id="WP_146409125.1">
    <property type="nucleotide sequence ID" value="NZ_SJPU01000003.1"/>
</dbReference>
<dbReference type="InterPro" id="IPR001624">
    <property type="entry name" value="FliE"/>
</dbReference>
<feature type="region of interest" description="Disordered" evidence="5">
    <location>
        <begin position="1"/>
        <end position="40"/>
    </location>
</feature>
<dbReference type="GO" id="GO:0071973">
    <property type="term" value="P:bacterial-type flagellum-dependent cell motility"/>
    <property type="evidence" value="ECO:0007669"/>
    <property type="project" value="InterPro"/>
</dbReference>